<dbReference type="AlphaFoldDB" id="L7UL94"/>
<sequence>MRTIHLMERGTTSDVALTADEVRFLRSARAGVSILASGKAGVYDLKASQVIGTLVGPTFRLLIQPKLPVRRVLYLLGYMRGTIRLDETTILGEAGELAEVMQLLFMKALERALRGGLVRGYVSREEELAAMRGRLDVGGLVLRRFGVVPPLPCTYDELTIDTEPNRRLLAAAVRLAVLPGGKMALAQRLRELVRGMEGIRLIHYGRTLSVLPPDRRYAHFAEALALADMVLRNSSVELREGDVSATGLLVDMEELYEGFVFTALGEVLSESGRWERHPPDLYLDEARRVKLEPDILWSSARGEPRLVLDAKYKSSVQGMHADLYQALAYCTALGLRTGILLYADTEESVHRIPAAGIALHVVRFDPDGEPDELRNRARQLAARLEELVAAGRAAA</sequence>
<dbReference type="InterPro" id="IPR019292">
    <property type="entry name" value="McrC"/>
</dbReference>
<dbReference type="PANTHER" id="PTHR38733:SF1">
    <property type="entry name" value="TYPE IV METHYL-DIRECTED RESTRICTION ENZYME ECOKMCRBC"/>
    <property type="match status" value="1"/>
</dbReference>
<keyword evidence="2" id="KW-1185">Reference proteome</keyword>
<dbReference type="HOGENOM" id="CLU_052173_0_0_7"/>
<dbReference type="EMBL" id="CP004025">
    <property type="protein sequence ID" value="AGC47224.1"/>
    <property type="molecule type" value="Genomic_DNA"/>
</dbReference>
<reference evidence="1 2" key="1">
    <citation type="journal article" date="2013" name="Genome Announc.">
        <title>Complete genome sequence of Myxococcus stipitatus strain DSM 14675, a fruiting myxobacterium.</title>
        <authorList>
            <person name="Huntley S."/>
            <person name="Kneip S."/>
            <person name="Treuner-Lange A."/>
            <person name="Sogaard-Andersen L."/>
        </authorList>
    </citation>
    <scope>NUCLEOTIDE SEQUENCE [LARGE SCALE GENOMIC DNA]</scope>
    <source>
        <strain evidence="2">DSM 14675 / JCM 12634 / Mx s8</strain>
    </source>
</reference>
<name>L7UL94_MYXSD</name>
<proteinExistence type="predicted"/>
<protein>
    <submittedName>
        <fullName evidence="1">5-methylcytosine restriction system component-like protein</fullName>
    </submittedName>
</protein>
<dbReference type="OrthoDB" id="251794at2"/>
<dbReference type="PANTHER" id="PTHR38733">
    <property type="entry name" value="PROTEIN MCRC"/>
    <property type="match status" value="1"/>
</dbReference>
<organism evidence="1 2">
    <name type="scientific">Myxococcus stipitatus (strain DSM 14675 / JCM 12634 / Mx s8)</name>
    <dbReference type="NCBI Taxonomy" id="1278073"/>
    <lineage>
        <taxon>Bacteria</taxon>
        <taxon>Pseudomonadati</taxon>
        <taxon>Myxococcota</taxon>
        <taxon>Myxococcia</taxon>
        <taxon>Myxococcales</taxon>
        <taxon>Cystobacterineae</taxon>
        <taxon>Myxococcaceae</taxon>
        <taxon>Myxococcus</taxon>
    </lineage>
</organism>
<dbReference type="RefSeq" id="WP_015351479.1">
    <property type="nucleotide sequence ID" value="NC_020126.1"/>
</dbReference>
<dbReference type="REBASE" id="58998">
    <property type="entry name" value="Mst14675McrBCP"/>
</dbReference>
<dbReference type="Pfam" id="PF10117">
    <property type="entry name" value="McrBC"/>
    <property type="match status" value="1"/>
</dbReference>
<evidence type="ECO:0000313" key="1">
    <source>
        <dbReference type="EMBL" id="AGC47224.1"/>
    </source>
</evidence>
<accession>L7UL94</accession>
<dbReference type="KEGG" id="msd:MYSTI_05951"/>
<evidence type="ECO:0000313" key="2">
    <source>
        <dbReference type="Proteomes" id="UP000011131"/>
    </source>
</evidence>
<dbReference type="STRING" id="1278073.MYSTI_05951"/>
<dbReference type="eggNOG" id="COG4268">
    <property type="taxonomic scope" value="Bacteria"/>
</dbReference>
<dbReference type="Proteomes" id="UP000011131">
    <property type="component" value="Chromosome"/>
</dbReference>
<dbReference type="PATRIC" id="fig|1278073.3.peg.6033"/>
<gene>
    <name evidence="1" type="ordered locus">MYSTI_05951</name>
</gene>